<dbReference type="AlphaFoldDB" id="A0A8E6MCR7"/>
<feature type="transmembrane region" description="Helical" evidence="12">
    <location>
        <begin position="147"/>
        <end position="170"/>
    </location>
</feature>
<evidence type="ECO:0000256" key="11">
    <source>
        <dbReference type="RuleBase" id="RU000688"/>
    </source>
</evidence>
<dbReference type="Gene3D" id="1.20.1070.10">
    <property type="entry name" value="Rhodopsin 7-helix transmembrane proteins"/>
    <property type="match status" value="1"/>
</dbReference>
<feature type="transmembrane region" description="Helical" evidence="12">
    <location>
        <begin position="198"/>
        <end position="221"/>
    </location>
</feature>
<keyword evidence="10 11" id="KW-0807">Transducer</keyword>
<feature type="domain" description="G-protein coupled receptors family 1 profile" evidence="13">
    <location>
        <begin position="48"/>
        <end position="310"/>
    </location>
</feature>
<evidence type="ECO:0000256" key="8">
    <source>
        <dbReference type="ARBA" id="ARBA00023170"/>
    </source>
</evidence>
<name>A0A8E6MCR7_ASTRU</name>
<dbReference type="SUPFAM" id="SSF81321">
    <property type="entry name" value="Family A G protein-coupled receptor-like"/>
    <property type="match status" value="1"/>
</dbReference>
<evidence type="ECO:0000256" key="1">
    <source>
        <dbReference type="ARBA" id="ARBA00004651"/>
    </source>
</evidence>
<sequence length="351" mass="39045">MSTPAGLLNVTTAIPNVTEASMDDGGASVYTKLVPALIGIITLVGLVGNSIVVYVIVCQGHLKTVTNYYIVNLAITDIFFLVFCAPFTASIYATPSWLFGRFMCKFVFYMMQATAQATCATLTAMSIDRYYAITDPLKALKTRTPRVAIVVSVGIWTFSAVLAIPVAVFFDIDVVQFQNQTYDICDEMWPLKIVNQGYGVYCFVMLYLIPLTIIVVCYSIVLNRLWKAVSPTEETHAPVHLRMLIQKRRITRMILAVIVAFAACWIGTHIMSLWRRLDVNFPRTSTSALVFQTIAHLLMYFNSCVNPFVYAFMGGNFRKQMARAFPFLAGKKSAMTEGPTGSLIKSKSTQV</sequence>
<dbReference type="PRINTS" id="PR01728">
    <property type="entry name" value="KISS1RECEPTR"/>
</dbReference>
<dbReference type="GO" id="GO:0004930">
    <property type="term" value="F:G protein-coupled receptor activity"/>
    <property type="evidence" value="ECO:0007669"/>
    <property type="project" value="UniProtKB-KW"/>
</dbReference>
<dbReference type="GO" id="GO:0005886">
    <property type="term" value="C:plasma membrane"/>
    <property type="evidence" value="ECO:0007669"/>
    <property type="project" value="UniProtKB-SubCell"/>
</dbReference>
<evidence type="ECO:0000256" key="5">
    <source>
        <dbReference type="ARBA" id="ARBA00023040"/>
    </source>
</evidence>
<comment type="subcellular location">
    <subcellularLocation>
        <location evidence="1">Cell membrane</location>
        <topology evidence="1">Multi-pass membrane protein</topology>
    </subcellularLocation>
</comment>
<evidence type="ECO:0000256" key="12">
    <source>
        <dbReference type="SAM" id="Phobius"/>
    </source>
</evidence>
<protein>
    <submittedName>
        <fullName evidence="14">Kisspeptin-type receptor 3</fullName>
    </submittedName>
</protein>
<dbReference type="PANTHER" id="PTHR45695">
    <property type="entry name" value="LEUCOKININ RECEPTOR-RELATED"/>
    <property type="match status" value="1"/>
</dbReference>
<keyword evidence="4 12" id="KW-1133">Transmembrane helix</keyword>
<dbReference type="InterPro" id="IPR008103">
    <property type="entry name" value="KiSS_1_rcpt"/>
</dbReference>
<keyword evidence="8 11" id="KW-0675">Receptor</keyword>
<keyword evidence="3 11" id="KW-0812">Transmembrane</keyword>
<evidence type="ECO:0000256" key="7">
    <source>
        <dbReference type="ARBA" id="ARBA00023157"/>
    </source>
</evidence>
<evidence type="ECO:0000256" key="6">
    <source>
        <dbReference type="ARBA" id="ARBA00023136"/>
    </source>
</evidence>
<evidence type="ECO:0000259" key="13">
    <source>
        <dbReference type="PROSITE" id="PS50262"/>
    </source>
</evidence>
<accession>A0A8E6MCR7</accession>
<dbReference type="RefSeq" id="XP_033639735.1">
    <property type="nucleotide sequence ID" value="XM_033783844.1"/>
</dbReference>
<proteinExistence type="evidence at transcript level"/>
<feature type="transmembrane region" description="Helical" evidence="12">
    <location>
        <begin position="294"/>
        <end position="313"/>
    </location>
</feature>
<dbReference type="OrthoDB" id="2132067at2759"/>
<evidence type="ECO:0000256" key="2">
    <source>
        <dbReference type="ARBA" id="ARBA00022475"/>
    </source>
</evidence>
<feature type="transmembrane region" description="Helical" evidence="12">
    <location>
        <begin position="253"/>
        <end position="274"/>
    </location>
</feature>
<dbReference type="OMA" id="ICTWIAS"/>
<keyword evidence="5 11" id="KW-0297">G-protein coupled receptor</keyword>
<dbReference type="PRINTS" id="PR00237">
    <property type="entry name" value="GPCRRHODOPSN"/>
</dbReference>
<dbReference type="EMBL" id="MT358421">
    <property type="protein sequence ID" value="QVN25220.1"/>
    <property type="molecule type" value="mRNA"/>
</dbReference>
<evidence type="ECO:0000313" key="14">
    <source>
        <dbReference type="EMBL" id="QVN25220.1"/>
    </source>
</evidence>
<keyword evidence="2" id="KW-1003">Cell membrane</keyword>
<reference evidence="14" key="1">
    <citation type="submission" date="2020-04" db="EMBL/GenBank/DDBJ databases">
        <title>Identification of kisspeptin-type receptor sequences in the starfish Asterias rubens.</title>
        <authorList>
            <person name="Semmens D.C."/>
            <person name="Elphick M.R."/>
        </authorList>
    </citation>
    <scope>NUCLEOTIDE SEQUENCE</scope>
</reference>
<evidence type="ECO:0000256" key="4">
    <source>
        <dbReference type="ARBA" id="ARBA00022989"/>
    </source>
</evidence>
<feature type="transmembrane region" description="Helical" evidence="12">
    <location>
        <begin position="69"/>
        <end position="94"/>
    </location>
</feature>
<organism evidence="14">
    <name type="scientific">Asterias rubens</name>
    <name type="common">Common European starfish</name>
    <name type="synonym">Asterias vulgaris</name>
    <dbReference type="NCBI Taxonomy" id="7604"/>
    <lineage>
        <taxon>Eukaryota</taxon>
        <taxon>Metazoa</taxon>
        <taxon>Echinodermata</taxon>
        <taxon>Eleutherozoa</taxon>
        <taxon>Asterozoa</taxon>
        <taxon>Asteroidea</taxon>
        <taxon>Forcipulatacea</taxon>
        <taxon>Forcipulatida</taxon>
        <taxon>Asteriidae</taxon>
        <taxon>Asterias</taxon>
    </lineage>
</organism>
<dbReference type="Pfam" id="PF00001">
    <property type="entry name" value="7tm_1"/>
    <property type="match status" value="1"/>
</dbReference>
<feature type="transmembrane region" description="Helical" evidence="12">
    <location>
        <begin position="106"/>
        <end position="127"/>
    </location>
</feature>
<dbReference type="InterPro" id="IPR017452">
    <property type="entry name" value="GPCR_Rhodpsn_7TM"/>
</dbReference>
<dbReference type="PANTHER" id="PTHR45695:SF23">
    <property type="entry name" value="GALANIN-LIKE G-PROTEIN COUPLED RECEPTOR NPR-9"/>
    <property type="match status" value="1"/>
</dbReference>
<dbReference type="PROSITE" id="PS00237">
    <property type="entry name" value="G_PROTEIN_RECEP_F1_1"/>
    <property type="match status" value="1"/>
</dbReference>
<dbReference type="GeneID" id="117300132"/>
<keyword evidence="9" id="KW-0325">Glycoprotein</keyword>
<feature type="transmembrane region" description="Helical" evidence="12">
    <location>
        <begin position="33"/>
        <end position="57"/>
    </location>
</feature>
<evidence type="ECO:0000256" key="10">
    <source>
        <dbReference type="ARBA" id="ARBA00023224"/>
    </source>
</evidence>
<keyword evidence="7" id="KW-1015">Disulfide bond</keyword>
<evidence type="ECO:0000256" key="9">
    <source>
        <dbReference type="ARBA" id="ARBA00023180"/>
    </source>
</evidence>
<evidence type="ECO:0000256" key="3">
    <source>
        <dbReference type="ARBA" id="ARBA00022692"/>
    </source>
</evidence>
<dbReference type="PROSITE" id="PS50262">
    <property type="entry name" value="G_PROTEIN_RECEP_F1_2"/>
    <property type="match status" value="1"/>
</dbReference>
<comment type="similarity">
    <text evidence="11">Belongs to the G-protein coupled receptor 1 family.</text>
</comment>
<keyword evidence="6 12" id="KW-0472">Membrane</keyword>
<dbReference type="InterPro" id="IPR000276">
    <property type="entry name" value="GPCR_Rhodpsn"/>
</dbReference>